<sequence>MIKQIMDALAVSEEELVKFTQDLVRIKSYSGHEEEIVRFIAKKMSDLGYDEVIIDAMGNVVGRIGNGKKVIMFDSHVDTVEIKDEEKWDVPPFSGEIVDGKLYGRGSVDMKSGAAASIYAGAIAKQLGLDAGKTIYVSCTVFEEDCDGENLKHLFKERNIKPDYFITCEPSDNKIVTGHKGKAQISIKTRGISAYGSAPEKGKNAIYEMAEIIQRVEKTNEELMRKDGPRRTLVMSQISSVSVSLNAVPSECEVYLDRRMVVGETEDTIKEEMDQIVAGKNASWEIGTIYRKSWTGMDIKYEPFHLAWKIDLNHEFSRVCIEAYMESFGSIPVYDYWDFSTNAVTTVSMGIPTIGFGPGAYKLAHCRNENCEVGKIVDACNFYMTVIHRL</sequence>
<dbReference type="AlphaFoldDB" id="A0A841KVL3"/>
<name>A0A841KVL3_9FIRM</name>
<dbReference type="Pfam" id="PF01546">
    <property type="entry name" value="Peptidase_M20"/>
    <property type="match status" value="1"/>
</dbReference>
<dbReference type="PANTHER" id="PTHR43808">
    <property type="entry name" value="ACETYLORNITHINE DEACETYLASE"/>
    <property type="match status" value="1"/>
</dbReference>
<dbReference type="NCBIfam" id="NF009555">
    <property type="entry name" value="PRK13004.1"/>
    <property type="match status" value="1"/>
</dbReference>
<dbReference type="InterPro" id="IPR001261">
    <property type="entry name" value="ArgE/DapE_CS"/>
</dbReference>
<dbReference type="InterPro" id="IPR017706">
    <property type="entry name" value="Peptidase_M20/DapE_YgeY"/>
</dbReference>
<dbReference type="InterPro" id="IPR050072">
    <property type="entry name" value="Peptidase_M20A"/>
</dbReference>
<feature type="domain" description="Peptidase M20 dimerisation" evidence="5">
    <location>
        <begin position="177"/>
        <end position="283"/>
    </location>
</feature>
<evidence type="ECO:0000256" key="4">
    <source>
        <dbReference type="ARBA" id="ARBA00022833"/>
    </source>
</evidence>
<evidence type="ECO:0000259" key="5">
    <source>
        <dbReference type="Pfam" id="PF07687"/>
    </source>
</evidence>
<dbReference type="PROSITE" id="PS00758">
    <property type="entry name" value="ARGE_DAPE_CPG2_1"/>
    <property type="match status" value="1"/>
</dbReference>
<dbReference type="Proteomes" id="UP000579281">
    <property type="component" value="Unassembled WGS sequence"/>
</dbReference>
<keyword evidence="2" id="KW-0479">Metal-binding</keyword>
<keyword evidence="3 6" id="KW-0378">Hydrolase</keyword>
<accession>A0A841KVL3</accession>
<gene>
    <name evidence="6" type="ORF">HNQ80_000294</name>
</gene>
<dbReference type="GO" id="GO:0006526">
    <property type="term" value="P:L-arginine biosynthetic process"/>
    <property type="evidence" value="ECO:0007669"/>
    <property type="project" value="TreeGrafter"/>
</dbReference>
<dbReference type="SUPFAM" id="SSF53187">
    <property type="entry name" value="Zn-dependent exopeptidases"/>
    <property type="match status" value="1"/>
</dbReference>
<dbReference type="GO" id="GO:0008777">
    <property type="term" value="F:acetylornithine deacetylase activity"/>
    <property type="evidence" value="ECO:0007669"/>
    <property type="project" value="TreeGrafter"/>
</dbReference>
<dbReference type="RefSeq" id="WP_243182878.1">
    <property type="nucleotide sequence ID" value="NZ_JACHEN010000001.1"/>
</dbReference>
<evidence type="ECO:0000313" key="6">
    <source>
        <dbReference type="EMBL" id="MBB6214225.1"/>
    </source>
</evidence>
<evidence type="ECO:0000313" key="7">
    <source>
        <dbReference type="Proteomes" id="UP000579281"/>
    </source>
</evidence>
<keyword evidence="4" id="KW-0862">Zinc</keyword>
<dbReference type="EMBL" id="JACHEN010000001">
    <property type="protein sequence ID" value="MBB6214225.1"/>
    <property type="molecule type" value="Genomic_DNA"/>
</dbReference>
<evidence type="ECO:0000256" key="2">
    <source>
        <dbReference type="ARBA" id="ARBA00022723"/>
    </source>
</evidence>
<dbReference type="Pfam" id="PF07687">
    <property type="entry name" value="M20_dimer"/>
    <property type="match status" value="1"/>
</dbReference>
<proteinExistence type="predicted"/>
<comment type="caution">
    <text evidence="6">The sequence shown here is derived from an EMBL/GenBank/DDBJ whole genome shotgun (WGS) entry which is preliminary data.</text>
</comment>
<dbReference type="InterPro" id="IPR011650">
    <property type="entry name" value="Peptidase_M20_dimer"/>
</dbReference>
<organism evidence="6 7">
    <name type="scientific">Anaerosolibacter carboniphilus</name>
    <dbReference type="NCBI Taxonomy" id="1417629"/>
    <lineage>
        <taxon>Bacteria</taxon>
        <taxon>Bacillati</taxon>
        <taxon>Bacillota</taxon>
        <taxon>Clostridia</taxon>
        <taxon>Peptostreptococcales</taxon>
        <taxon>Thermotaleaceae</taxon>
        <taxon>Anaerosolibacter</taxon>
    </lineage>
</organism>
<keyword evidence="7" id="KW-1185">Reference proteome</keyword>
<dbReference type="GO" id="GO:0046872">
    <property type="term" value="F:metal ion binding"/>
    <property type="evidence" value="ECO:0007669"/>
    <property type="project" value="UniProtKB-KW"/>
</dbReference>
<dbReference type="InterPro" id="IPR036264">
    <property type="entry name" value="Bact_exopeptidase_dim_dom"/>
</dbReference>
<protein>
    <submittedName>
        <fullName evidence="6">Putative selenium metabolism hydrolase</fullName>
    </submittedName>
</protein>
<dbReference type="SUPFAM" id="SSF55031">
    <property type="entry name" value="Bacterial exopeptidase dimerisation domain"/>
    <property type="match status" value="1"/>
</dbReference>
<reference evidence="6 7" key="1">
    <citation type="submission" date="2020-08" db="EMBL/GenBank/DDBJ databases">
        <title>Genomic Encyclopedia of Type Strains, Phase IV (KMG-IV): sequencing the most valuable type-strain genomes for metagenomic binning, comparative biology and taxonomic classification.</title>
        <authorList>
            <person name="Goeker M."/>
        </authorList>
    </citation>
    <scope>NUCLEOTIDE SEQUENCE [LARGE SCALE GENOMIC DNA]</scope>
    <source>
        <strain evidence="6 7">DSM 103526</strain>
    </source>
</reference>
<dbReference type="PANTHER" id="PTHR43808:SF31">
    <property type="entry name" value="N-ACETYL-L-CITRULLINE DEACETYLASE"/>
    <property type="match status" value="1"/>
</dbReference>
<evidence type="ECO:0000256" key="3">
    <source>
        <dbReference type="ARBA" id="ARBA00022801"/>
    </source>
</evidence>
<evidence type="ECO:0000256" key="1">
    <source>
        <dbReference type="ARBA" id="ARBA00001947"/>
    </source>
</evidence>
<dbReference type="NCBIfam" id="TIGR03526">
    <property type="entry name" value="selenium_YgeY"/>
    <property type="match status" value="1"/>
</dbReference>
<dbReference type="Gene3D" id="3.30.70.360">
    <property type="match status" value="1"/>
</dbReference>
<comment type="cofactor">
    <cofactor evidence="1">
        <name>Zn(2+)</name>
        <dbReference type="ChEBI" id="CHEBI:29105"/>
    </cofactor>
</comment>
<dbReference type="InterPro" id="IPR002933">
    <property type="entry name" value="Peptidase_M20"/>
</dbReference>
<dbReference type="Gene3D" id="3.40.630.10">
    <property type="entry name" value="Zn peptidases"/>
    <property type="match status" value="1"/>
</dbReference>